<feature type="transmembrane region" description="Helical" evidence="6">
    <location>
        <begin position="187"/>
        <end position="206"/>
    </location>
</feature>
<evidence type="ECO:0000256" key="6">
    <source>
        <dbReference type="SAM" id="Phobius"/>
    </source>
</evidence>
<keyword evidence="2" id="KW-1003">Cell membrane</keyword>
<dbReference type="AlphaFoldDB" id="A0A9X1WHG8"/>
<reference evidence="7" key="1">
    <citation type="submission" date="2022-04" db="EMBL/GenBank/DDBJ databases">
        <title>Corynebacterium kalidii LD5P10.</title>
        <authorList>
            <person name="Sun J.Q."/>
        </authorList>
    </citation>
    <scope>NUCLEOTIDE SEQUENCE</scope>
    <source>
        <strain evidence="7">LD5P10</strain>
    </source>
</reference>
<feature type="transmembrane region" description="Helical" evidence="6">
    <location>
        <begin position="41"/>
        <end position="63"/>
    </location>
</feature>
<evidence type="ECO:0000256" key="3">
    <source>
        <dbReference type="ARBA" id="ARBA00022692"/>
    </source>
</evidence>
<evidence type="ECO:0000256" key="5">
    <source>
        <dbReference type="ARBA" id="ARBA00023136"/>
    </source>
</evidence>
<evidence type="ECO:0000256" key="4">
    <source>
        <dbReference type="ARBA" id="ARBA00022989"/>
    </source>
</evidence>
<organism evidence="7 8">
    <name type="scientific">Corynebacterium kalidii</name>
    <dbReference type="NCBI Taxonomy" id="2931982"/>
    <lineage>
        <taxon>Bacteria</taxon>
        <taxon>Bacillati</taxon>
        <taxon>Actinomycetota</taxon>
        <taxon>Actinomycetes</taxon>
        <taxon>Mycobacteriales</taxon>
        <taxon>Corynebacteriaceae</taxon>
        <taxon>Corynebacterium</taxon>
    </lineage>
</organism>
<keyword evidence="8" id="KW-1185">Reference proteome</keyword>
<dbReference type="InterPro" id="IPR001123">
    <property type="entry name" value="LeuE-type"/>
</dbReference>
<dbReference type="GO" id="GO:0015171">
    <property type="term" value="F:amino acid transmembrane transporter activity"/>
    <property type="evidence" value="ECO:0007669"/>
    <property type="project" value="TreeGrafter"/>
</dbReference>
<proteinExistence type="predicted"/>
<feature type="transmembrane region" description="Helical" evidence="6">
    <location>
        <begin position="6"/>
        <end position="29"/>
    </location>
</feature>
<name>A0A9X1WHG8_9CORY</name>
<accession>A0A9X1WHG8</accession>
<evidence type="ECO:0000256" key="2">
    <source>
        <dbReference type="ARBA" id="ARBA00022475"/>
    </source>
</evidence>
<gene>
    <name evidence="7" type="ORF">MUN33_10410</name>
</gene>
<keyword evidence="4 6" id="KW-1133">Transmembrane helix</keyword>
<dbReference type="PANTHER" id="PTHR30086:SF20">
    <property type="entry name" value="ARGININE EXPORTER PROTEIN ARGO-RELATED"/>
    <property type="match status" value="1"/>
</dbReference>
<sequence length="211" mass="22078">MEVTLVLQFAVMSALLTMVPGADWAYVISTGTRNRSVVPPVLGIASGYVVLVAAVAVGVGALVSTHPDILTAVTLVGACFITYLGVSTLLSLRGADGALLLTDEAPSTDGTSRLQLYLRGMGVSGINPKAMMMLLVLLPQYLTPDGWGSTAQTGLLGSIFILEVVVIYFGVAVFARSMLVGRPRLNTVVTAFSGILLTGFGVWLLLDTLVF</sequence>
<comment type="subcellular location">
    <subcellularLocation>
        <location evidence="1">Cell membrane</location>
        <topology evidence="1">Multi-pass membrane protein</topology>
    </subcellularLocation>
</comment>
<dbReference type="Pfam" id="PF01810">
    <property type="entry name" value="LysE"/>
    <property type="match status" value="1"/>
</dbReference>
<feature type="transmembrane region" description="Helical" evidence="6">
    <location>
        <begin position="154"/>
        <end position="175"/>
    </location>
</feature>
<feature type="transmembrane region" description="Helical" evidence="6">
    <location>
        <begin position="69"/>
        <end position="92"/>
    </location>
</feature>
<evidence type="ECO:0000313" key="8">
    <source>
        <dbReference type="Proteomes" id="UP001139207"/>
    </source>
</evidence>
<dbReference type="Proteomes" id="UP001139207">
    <property type="component" value="Unassembled WGS sequence"/>
</dbReference>
<protein>
    <submittedName>
        <fullName evidence="7">LysE family translocator</fullName>
    </submittedName>
</protein>
<feature type="transmembrane region" description="Helical" evidence="6">
    <location>
        <begin position="121"/>
        <end position="142"/>
    </location>
</feature>
<dbReference type="RefSeq" id="WP_244804843.1">
    <property type="nucleotide sequence ID" value="NZ_JALIEA010000016.1"/>
</dbReference>
<evidence type="ECO:0000256" key="1">
    <source>
        <dbReference type="ARBA" id="ARBA00004651"/>
    </source>
</evidence>
<keyword evidence="5 6" id="KW-0472">Membrane</keyword>
<dbReference type="EMBL" id="JALIEA010000016">
    <property type="protein sequence ID" value="MCJ7859119.1"/>
    <property type="molecule type" value="Genomic_DNA"/>
</dbReference>
<keyword evidence="3 6" id="KW-0812">Transmembrane</keyword>
<comment type="caution">
    <text evidence="7">The sequence shown here is derived from an EMBL/GenBank/DDBJ whole genome shotgun (WGS) entry which is preliminary data.</text>
</comment>
<evidence type="ECO:0000313" key="7">
    <source>
        <dbReference type="EMBL" id="MCJ7859119.1"/>
    </source>
</evidence>
<dbReference type="GO" id="GO:0005886">
    <property type="term" value="C:plasma membrane"/>
    <property type="evidence" value="ECO:0007669"/>
    <property type="project" value="UniProtKB-SubCell"/>
</dbReference>
<dbReference type="PANTHER" id="PTHR30086">
    <property type="entry name" value="ARGININE EXPORTER PROTEIN ARGO"/>
    <property type="match status" value="1"/>
</dbReference>